<accession>A0A8J2KAV3</accession>
<feature type="non-terminal residue" evidence="1">
    <location>
        <position position="46"/>
    </location>
</feature>
<keyword evidence="2" id="KW-1185">Reference proteome</keyword>
<gene>
    <name evidence="1" type="ORF">AFUS01_LOCUS21235</name>
</gene>
<evidence type="ECO:0000313" key="2">
    <source>
        <dbReference type="Proteomes" id="UP000708208"/>
    </source>
</evidence>
<name>A0A8J2KAV3_9HEXA</name>
<organism evidence="1 2">
    <name type="scientific">Allacma fusca</name>
    <dbReference type="NCBI Taxonomy" id="39272"/>
    <lineage>
        <taxon>Eukaryota</taxon>
        <taxon>Metazoa</taxon>
        <taxon>Ecdysozoa</taxon>
        <taxon>Arthropoda</taxon>
        <taxon>Hexapoda</taxon>
        <taxon>Collembola</taxon>
        <taxon>Symphypleona</taxon>
        <taxon>Sminthuridae</taxon>
        <taxon>Allacma</taxon>
    </lineage>
</organism>
<reference evidence="1" key="1">
    <citation type="submission" date="2021-06" db="EMBL/GenBank/DDBJ databases">
        <authorList>
            <person name="Hodson N. C."/>
            <person name="Mongue J. A."/>
            <person name="Jaron S. K."/>
        </authorList>
    </citation>
    <scope>NUCLEOTIDE SEQUENCE</scope>
</reference>
<proteinExistence type="predicted"/>
<evidence type="ECO:0000313" key="1">
    <source>
        <dbReference type="EMBL" id="CAG7732742.1"/>
    </source>
</evidence>
<protein>
    <submittedName>
        <fullName evidence="1">Uncharacterized protein</fullName>
    </submittedName>
</protein>
<sequence>MLGVKSFGGTEDLLERAKLWVEGEEVEGEELLKGTKILEFGMQVEI</sequence>
<dbReference type="EMBL" id="CAJVCH010236635">
    <property type="protein sequence ID" value="CAG7732742.1"/>
    <property type="molecule type" value="Genomic_DNA"/>
</dbReference>
<dbReference type="AlphaFoldDB" id="A0A8J2KAV3"/>
<comment type="caution">
    <text evidence="1">The sequence shown here is derived from an EMBL/GenBank/DDBJ whole genome shotgun (WGS) entry which is preliminary data.</text>
</comment>
<feature type="non-terminal residue" evidence="1">
    <location>
        <position position="1"/>
    </location>
</feature>
<dbReference type="Proteomes" id="UP000708208">
    <property type="component" value="Unassembled WGS sequence"/>
</dbReference>